<feature type="non-terminal residue" evidence="3">
    <location>
        <position position="1"/>
    </location>
</feature>
<proteinExistence type="predicted"/>
<organism evidence="3 4">
    <name type="scientific">Mesorhabditis spiculigera</name>
    <dbReference type="NCBI Taxonomy" id="96644"/>
    <lineage>
        <taxon>Eukaryota</taxon>
        <taxon>Metazoa</taxon>
        <taxon>Ecdysozoa</taxon>
        <taxon>Nematoda</taxon>
        <taxon>Chromadorea</taxon>
        <taxon>Rhabditida</taxon>
        <taxon>Rhabditina</taxon>
        <taxon>Rhabditomorpha</taxon>
        <taxon>Rhabditoidea</taxon>
        <taxon>Rhabditidae</taxon>
        <taxon>Mesorhabditinae</taxon>
        <taxon>Mesorhabditis</taxon>
    </lineage>
</organism>
<dbReference type="InterPro" id="IPR019425">
    <property type="entry name" value="7TM_GPCR_serpentine_rcpt_Srt"/>
</dbReference>
<gene>
    <name evidence="3" type="ORF">MSPICULIGERA_LOCUS7946</name>
</gene>
<dbReference type="PANTHER" id="PTHR23021">
    <property type="entry name" value="SERPENTINE RECEPTOR, CLASS T"/>
    <property type="match status" value="1"/>
</dbReference>
<feature type="transmembrane region" description="Helical" evidence="2">
    <location>
        <begin position="191"/>
        <end position="209"/>
    </location>
</feature>
<dbReference type="Proteomes" id="UP001177023">
    <property type="component" value="Unassembled WGS sequence"/>
</dbReference>
<dbReference type="SUPFAM" id="SSF81321">
    <property type="entry name" value="Family A G protein-coupled receptor-like"/>
    <property type="match status" value="1"/>
</dbReference>
<dbReference type="EMBL" id="CATQJA010002035">
    <property type="protein sequence ID" value="CAJ0569466.1"/>
    <property type="molecule type" value="Genomic_DNA"/>
</dbReference>
<dbReference type="Pfam" id="PF10321">
    <property type="entry name" value="7TM_GPCR_Srt"/>
    <property type="match status" value="1"/>
</dbReference>
<reference evidence="3" key="1">
    <citation type="submission" date="2023-06" db="EMBL/GenBank/DDBJ databases">
        <authorList>
            <person name="Delattre M."/>
        </authorList>
    </citation>
    <scope>NUCLEOTIDE SEQUENCE</scope>
    <source>
        <strain evidence="3">AF72</strain>
    </source>
</reference>
<feature type="transmembrane region" description="Helical" evidence="2">
    <location>
        <begin position="148"/>
        <end position="170"/>
    </location>
</feature>
<name>A0AA36CK26_9BILA</name>
<protein>
    <submittedName>
        <fullName evidence="3">Uncharacterized protein</fullName>
    </submittedName>
</protein>
<evidence type="ECO:0000256" key="2">
    <source>
        <dbReference type="SAM" id="Phobius"/>
    </source>
</evidence>
<feature type="transmembrane region" description="Helical" evidence="2">
    <location>
        <begin position="79"/>
        <end position="99"/>
    </location>
</feature>
<feature type="transmembrane region" description="Helical" evidence="2">
    <location>
        <begin position="111"/>
        <end position="136"/>
    </location>
</feature>
<feature type="transmembrane region" description="Helical" evidence="2">
    <location>
        <begin position="243"/>
        <end position="265"/>
    </location>
</feature>
<accession>A0AA36CK26</accession>
<evidence type="ECO:0000313" key="3">
    <source>
        <dbReference type="EMBL" id="CAJ0569466.1"/>
    </source>
</evidence>
<feature type="region of interest" description="Disordered" evidence="1">
    <location>
        <begin position="354"/>
        <end position="381"/>
    </location>
</feature>
<dbReference type="PANTHER" id="PTHR23021:SF11">
    <property type="entry name" value="SERPENTINE RECEPTOR, CLASS T"/>
    <property type="match status" value="1"/>
</dbReference>
<keyword evidence="2" id="KW-0812">Transmembrane</keyword>
<keyword evidence="2" id="KW-1133">Transmembrane helix</keyword>
<feature type="transmembrane region" description="Helical" evidence="2">
    <location>
        <begin position="277"/>
        <end position="301"/>
    </location>
</feature>
<keyword evidence="4" id="KW-1185">Reference proteome</keyword>
<evidence type="ECO:0000256" key="1">
    <source>
        <dbReference type="SAM" id="MobiDB-lite"/>
    </source>
</evidence>
<feature type="compositionally biased region" description="Polar residues" evidence="1">
    <location>
        <begin position="354"/>
        <end position="363"/>
    </location>
</feature>
<feature type="transmembrane region" description="Helical" evidence="2">
    <location>
        <begin position="307"/>
        <end position="330"/>
    </location>
</feature>
<dbReference type="AlphaFoldDB" id="A0AA36CK26"/>
<keyword evidence="2" id="KW-0472">Membrane</keyword>
<feature type="compositionally biased region" description="Basic and acidic residues" evidence="1">
    <location>
        <begin position="368"/>
        <end position="381"/>
    </location>
</feature>
<sequence>MKPRPADGQWDWRENLTAWADMWSDQAKLEQQIIADAEATLLGQIFHFVHPNYWGYVHKECLELNGTYSQFTNPMLGSVYLVTGFTYELIYIPVLIAMMNKEFFQHACYKIMFAMGIMDIISLVPNALLAGYYLFVGGSICTYPLLNVWLGFIAYAFWCGYCSCAILLGLNRTLDFGWPRLAESLFKDWRVYVWLGLGPVGYVMFVLLTDVPSQFNPIMGGYFFDIDIFKPMEANTIHMVNNLVVTTVASILNVMMVSFLVRLYRKSSVGVSTMQKVVVIQCLSICIVMMIASGIYCFMQFIPVPVFFVVISTMMWQFSNGAPGVMYVVVNRSIRTAVLTMLGIRKDTKTGHLASTASGNKVGSVSAAKKDKDSDAVEDKF</sequence>
<comment type="caution">
    <text evidence="3">The sequence shown here is derived from an EMBL/GenBank/DDBJ whole genome shotgun (WGS) entry which is preliminary data.</text>
</comment>
<evidence type="ECO:0000313" key="4">
    <source>
        <dbReference type="Proteomes" id="UP001177023"/>
    </source>
</evidence>